<keyword evidence="2" id="KW-1185">Reference proteome</keyword>
<accession>A0ACC3MJU9</accession>
<comment type="caution">
    <text evidence="1">The sequence shown here is derived from an EMBL/GenBank/DDBJ whole genome shotgun (WGS) entry which is preliminary data.</text>
</comment>
<proteinExistence type="predicted"/>
<sequence length="713" mass="80869">MSWLLPLGAISAIPGFNSKQISSQDHYQVTTDTYSELWPWRSYRSSPHMPPHMEITRHNGELSNGYIFLTPYDDKTKDGVHEEGVGFMMTQDGDLVFTPEERGYNFCHDWLSGMTDFRKQEYKGRPYLTYWNGCNTQGAHWGHRWGRVTFIDEDYSNFTINPDLGMTTLDNANRGQIDVHEHEITERNTMVVTSYNNTQHDLTSIGGPTDPDKSWVADSCFFEVDIETEDVLFSWCALDHVPLENARLMANNPRGNKHDPWDWFHINSVQAIGENYMISSRHHFTVYLISGKDGSTIWNFDGQDQRGDFGSMPANFMLQHHARAQNFSDDGMTITLFNNHGQKPSQGLGFWVPLPPNPNNPPQLVKKLEVPKSPVHAATQGSVQLDLGNGNSFVGYGKIPLAREFGTTTNGEVNGDLLWQARFGHDGAAMSYRAFKMPWRGTPKDWDPVVLVEKVRLQRDRYTKVFVSWNGATDVKSWAVFKGDDKDSLTSAGVAKKQGFETVFHLEKARCVQLGAIRNGEIIRGSNVECVEDDKEDEEIILDSNLEHETDSGAMNEIEADKEQLASEKQRLEAQNADLEAEKEALQNVKDEMEAKIDEMGAEIEDFESGAWFSYRLFAEVACAIVLVVAGSWAYILWRDRRQRQYQSIDNEASYFDLRRVESETGSMRGVNGSTKDGGNPDDFELEDDDEDDEKEGRKLNARIPFLRSITPG</sequence>
<dbReference type="Proteomes" id="UP001281147">
    <property type="component" value="Unassembled WGS sequence"/>
</dbReference>
<reference evidence="1" key="1">
    <citation type="submission" date="2023-07" db="EMBL/GenBank/DDBJ databases">
        <title>Black Yeasts Isolated from many extreme environments.</title>
        <authorList>
            <person name="Coleine C."/>
            <person name="Stajich J.E."/>
            <person name="Selbmann L."/>
        </authorList>
    </citation>
    <scope>NUCLEOTIDE SEQUENCE</scope>
    <source>
        <strain evidence="1">CCFEE 5714</strain>
    </source>
</reference>
<dbReference type="EMBL" id="JAUTXU010000230">
    <property type="protein sequence ID" value="KAK3697188.1"/>
    <property type="molecule type" value="Genomic_DNA"/>
</dbReference>
<organism evidence="1 2">
    <name type="scientific">Vermiconidia calcicola</name>
    <dbReference type="NCBI Taxonomy" id="1690605"/>
    <lineage>
        <taxon>Eukaryota</taxon>
        <taxon>Fungi</taxon>
        <taxon>Dikarya</taxon>
        <taxon>Ascomycota</taxon>
        <taxon>Pezizomycotina</taxon>
        <taxon>Dothideomycetes</taxon>
        <taxon>Dothideomycetidae</taxon>
        <taxon>Mycosphaerellales</taxon>
        <taxon>Extremaceae</taxon>
        <taxon>Vermiconidia</taxon>
    </lineage>
</organism>
<protein>
    <submittedName>
        <fullName evidence="1">Uncharacterized protein</fullName>
    </submittedName>
</protein>
<evidence type="ECO:0000313" key="1">
    <source>
        <dbReference type="EMBL" id="KAK3697188.1"/>
    </source>
</evidence>
<name>A0ACC3MJU9_9PEZI</name>
<gene>
    <name evidence="1" type="ORF">LTR37_017589</name>
</gene>
<evidence type="ECO:0000313" key="2">
    <source>
        <dbReference type="Proteomes" id="UP001281147"/>
    </source>
</evidence>